<sequence length="132" mass="14672">MEIINSIIPVETYRRLRRECGLSDKTEQAATIGLKKTVHSVMVKEAAEVIGMGRLIGDGGCFCQIVDICVLPQYQGKGIGKIIMKDLTDFIQTQLPESCYISLLADGDASFLYEQFGFKDAMPQSKGMFLKR</sequence>
<evidence type="ECO:0000313" key="2">
    <source>
        <dbReference type="EMBL" id="PZF72079.1"/>
    </source>
</evidence>
<dbReference type="Proteomes" id="UP000248745">
    <property type="component" value="Unassembled WGS sequence"/>
</dbReference>
<protein>
    <submittedName>
        <fullName evidence="2">N-acetyltransferase</fullName>
    </submittedName>
</protein>
<reference evidence="2 3" key="1">
    <citation type="submission" date="2018-06" db="EMBL/GenBank/DDBJ databases">
        <title>Mucibacter soli gen. nov., sp. nov., a new member of the family Chitinophagaceae producing mucin.</title>
        <authorList>
            <person name="Kim M.-K."/>
            <person name="Park S."/>
            <person name="Kim T.-S."/>
            <person name="Joung Y."/>
            <person name="Han J.-H."/>
            <person name="Kim S.B."/>
        </authorList>
    </citation>
    <scope>NUCLEOTIDE SEQUENCE [LARGE SCALE GENOMIC DNA]</scope>
    <source>
        <strain evidence="2 3">R1-15</strain>
    </source>
</reference>
<dbReference type="Pfam" id="PF13673">
    <property type="entry name" value="Acetyltransf_10"/>
    <property type="match status" value="1"/>
</dbReference>
<dbReference type="PANTHER" id="PTHR43233">
    <property type="entry name" value="FAMILY N-ACETYLTRANSFERASE, PUTATIVE (AFU_ORTHOLOGUE AFUA_6G03350)-RELATED"/>
    <property type="match status" value="1"/>
</dbReference>
<accession>A0A2W2B755</accession>
<dbReference type="GO" id="GO:0016747">
    <property type="term" value="F:acyltransferase activity, transferring groups other than amino-acyl groups"/>
    <property type="evidence" value="ECO:0007669"/>
    <property type="project" value="InterPro"/>
</dbReference>
<keyword evidence="2" id="KW-0808">Transferase</keyword>
<dbReference type="AlphaFoldDB" id="A0A2W2B755"/>
<dbReference type="Gene3D" id="3.40.630.30">
    <property type="match status" value="1"/>
</dbReference>
<dbReference type="OrthoDB" id="9789605at2"/>
<dbReference type="EMBL" id="QKTW01000019">
    <property type="protein sequence ID" value="PZF72079.1"/>
    <property type="molecule type" value="Genomic_DNA"/>
</dbReference>
<dbReference type="InterPro" id="IPR000182">
    <property type="entry name" value="GNAT_dom"/>
</dbReference>
<evidence type="ECO:0000259" key="1">
    <source>
        <dbReference type="PROSITE" id="PS51186"/>
    </source>
</evidence>
<keyword evidence="3" id="KW-1185">Reference proteome</keyword>
<evidence type="ECO:0000313" key="3">
    <source>
        <dbReference type="Proteomes" id="UP000248745"/>
    </source>
</evidence>
<name>A0A2W2B755_9BACT</name>
<dbReference type="PANTHER" id="PTHR43233:SF1">
    <property type="entry name" value="FAMILY N-ACETYLTRANSFERASE, PUTATIVE (AFU_ORTHOLOGUE AFUA_6G03350)-RELATED"/>
    <property type="match status" value="1"/>
</dbReference>
<dbReference type="CDD" id="cd04301">
    <property type="entry name" value="NAT_SF"/>
    <property type="match status" value="1"/>
</dbReference>
<dbReference type="RefSeq" id="WP_110999594.1">
    <property type="nucleotide sequence ID" value="NZ_QKTW01000019.1"/>
</dbReference>
<comment type="caution">
    <text evidence="2">The sequence shown here is derived from an EMBL/GenBank/DDBJ whole genome shotgun (WGS) entry which is preliminary data.</text>
</comment>
<dbReference type="InterPro" id="IPR053144">
    <property type="entry name" value="Acetyltransferase_Butenolide"/>
</dbReference>
<dbReference type="SUPFAM" id="SSF55729">
    <property type="entry name" value="Acyl-CoA N-acyltransferases (Nat)"/>
    <property type="match status" value="1"/>
</dbReference>
<organism evidence="2 3">
    <name type="scientific">Taibaiella soli</name>
    <dbReference type="NCBI Taxonomy" id="1649169"/>
    <lineage>
        <taxon>Bacteria</taxon>
        <taxon>Pseudomonadati</taxon>
        <taxon>Bacteroidota</taxon>
        <taxon>Chitinophagia</taxon>
        <taxon>Chitinophagales</taxon>
        <taxon>Chitinophagaceae</taxon>
        <taxon>Taibaiella</taxon>
    </lineage>
</organism>
<feature type="domain" description="N-acetyltransferase" evidence="1">
    <location>
        <begin position="1"/>
        <end position="132"/>
    </location>
</feature>
<proteinExistence type="predicted"/>
<dbReference type="PROSITE" id="PS51186">
    <property type="entry name" value="GNAT"/>
    <property type="match status" value="1"/>
</dbReference>
<dbReference type="InterPro" id="IPR016181">
    <property type="entry name" value="Acyl_CoA_acyltransferase"/>
</dbReference>
<gene>
    <name evidence="2" type="ORF">DN068_14160</name>
</gene>